<dbReference type="EMBL" id="MU006701">
    <property type="protein sequence ID" value="KAF2633293.1"/>
    <property type="molecule type" value="Genomic_DNA"/>
</dbReference>
<reference evidence="1" key="1">
    <citation type="journal article" date="2020" name="Stud. Mycol.">
        <title>101 Dothideomycetes genomes: a test case for predicting lifestyles and emergence of pathogens.</title>
        <authorList>
            <person name="Haridas S."/>
            <person name="Albert R."/>
            <person name="Binder M."/>
            <person name="Bloem J."/>
            <person name="Labutti K."/>
            <person name="Salamov A."/>
            <person name="Andreopoulos B."/>
            <person name="Baker S."/>
            <person name="Barry K."/>
            <person name="Bills G."/>
            <person name="Bluhm B."/>
            <person name="Cannon C."/>
            <person name="Castanera R."/>
            <person name="Culley D."/>
            <person name="Daum C."/>
            <person name="Ezra D."/>
            <person name="Gonzalez J."/>
            <person name="Henrissat B."/>
            <person name="Kuo A."/>
            <person name="Liang C."/>
            <person name="Lipzen A."/>
            <person name="Lutzoni F."/>
            <person name="Magnuson J."/>
            <person name="Mondo S."/>
            <person name="Nolan M."/>
            <person name="Ohm R."/>
            <person name="Pangilinan J."/>
            <person name="Park H.-J."/>
            <person name="Ramirez L."/>
            <person name="Alfaro M."/>
            <person name="Sun H."/>
            <person name="Tritt A."/>
            <person name="Yoshinaga Y."/>
            <person name="Zwiers L.-H."/>
            <person name="Turgeon B."/>
            <person name="Goodwin S."/>
            <person name="Spatafora J."/>
            <person name="Crous P."/>
            <person name="Grigoriev I."/>
        </authorList>
    </citation>
    <scope>NUCLEOTIDE SEQUENCE</scope>
    <source>
        <strain evidence="1">CBS 525.71</strain>
    </source>
</reference>
<gene>
    <name evidence="1" type="ORF">BU25DRAFT_444081</name>
</gene>
<comment type="caution">
    <text evidence="1">The sequence shown here is derived from an EMBL/GenBank/DDBJ whole genome shotgun (WGS) entry which is preliminary data.</text>
</comment>
<sequence length="463" mass="51200">MPRARPYQSPRKDEYMEWEEQYGFGIAAPKPEMKASLMSQYPPAARRGGPGDKRYGEERRGNISPASSYRAHIYDEKEHSDDESKSTPAKPSRTAPFRTHDRPGRNLRRGRIAHEDADSEAEEPSSQPLKPAFHAVQARRTPKSTSKVPIAPPVSMKPEQLLEHSVDSDGSLQTTAQELCAENTIITYRSLNNYVLKNGLRRLVGDVPASHKQNVSVSHIKELAGGITLSEDKQQRFDAARNHDQGDRKLAVETNFVIDIIKNKLFPEPVDCAPGDFHIRSGPHRKPTITNASRIHHRSMTNSSLPSPPMKRVKAEPDTSSNLTNTRADVKTELAATTTRAVGGWGNFAAHIARDDKNMAVKVREDLKRLGGDTFRPEFRETYKDQKGKKETTVHDKSGGSATQAAAAGLQDKTTPKHEEKETGRDAVIVDRAYDTDSSDGGVALSPSDLETESWVVIKTGGE</sequence>
<name>A0ACB6SIR5_9PLEO</name>
<protein>
    <submittedName>
        <fullName evidence="1">Uncharacterized protein</fullName>
    </submittedName>
</protein>
<accession>A0ACB6SIR5</accession>
<keyword evidence="2" id="KW-1185">Reference proteome</keyword>
<evidence type="ECO:0000313" key="1">
    <source>
        <dbReference type="EMBL" id="KAF2633293.1"/>
    </source>
</evidence>
<organism evidence="1 2">
    <name type="scientific">Macroventuria anomochaeta</name>
    <dbReference type="NCBI Taxonomy" id="301207"/>
    <lineage>
        <taxon>Eukaryota</taxon>
        <taxon>Fungi</taxon>
        <taxon>Dikarya</taxon>
        <taxon>Ascomycota</taxon>
        <taxon>Pezizomycotina</taxon>
        <taxon>Dothideomycetes</taxon>
        <taxon>Pleosporomycetidae</taxon>
        <taxon>Pleosporales</taxon>
        <taxon>Pleosporineae</taxon>
        <taxon>Didymellaceae</taxon>
        <taxon>Macroventuria</taxon>
    </lineage>
</organism>
<dbReference type="Proteomes" id="UP000799754">
    <property type="component" value="Unassembled WGS sequence"/>
</dbReference>
<evidence type="ECO:0000313" key="2">
    <source>
        <dbReference type="Proteomes" id="UP000799754"/>
    </source>
</evidence>
<proteinExistence type="predicted"/>